<dbReference type="Pfam" id="PF00534">
    <property type="entry name" value="Glycos_transf_1"/>
    <property type="match status" value="1"/>
</dbReference>
<feature type="domain" description="Glycosyl transferase family 1" evidence="1">
    <location>
        <begin position="221"/>
        <end position="372"/>
    </location>
</feature>
<evidence type="ECO:0000313" key="4">
    <source>
        <dbReference type="Proteomes" id="UP000191554"/>
    </source>
</evidence>
<dbReference type="AlphaFoldDB" id="A0A1V4SLR2"/>
<keyword evidence="3" id="KW-0808">Transferase</keyword>
<dbReference type="PANTHER" id="PTHR45947:SF13">
    <property type="entry name" value="TRANSFERASE"/>
    <property type="match status" value="1"/>
</dbReference>
<comment type="caution">
    <text evidence="3">The sequence shown here is derived from an EMBL/GenBank/DDBJ whole genome shotgun (WGS) entry which is preliminary data.</text>
</comment>
<name>A0A1V4SLR2_RUMHU</name>
<evidence type="ECO:0000259" key="2">
    <source>
        <dbReference type="Pfam" id="PF13439"/>
    </source>
</evidence>
<feature type="domain" description="Glycosyltransferase subfamily 4-like N-terminal" evidence="2">
    <location>
        <begin position="14"/>
        <end position="220"/>
    </location>
</feature>
<sequence length="410" mass="47001">MRILVVNKFLYNKGGSETYIFQLFNYLSKLGHEIEYFGMENANNHVGNSACESMSSMDFSGTLFNKLSYPFKVVYSVEARKKIGRVIEKFKPDIIHLNNYNYQITPSILYEIKKYDIPVVQTLHDPQLVCPYHRLYNYTKGENCEKCSHGKFINCIFQKCIDNSLLKSVVGAAESYIYNKLGVYGNVDYFISPSRFLKNKMLSMNVKIPKDKIIILHNFTNNKTAEHTDNKKAYVLYFGRLSGEKGIHTLIKSCIKLPDIRFIFAGEGELEEEVQSVKNIEFIGFKKGDELKRIIAEALFSIYPSEWYENCPMSVLESQMYGTPVIGSNIGGIPELISDKMDGLLFEPGNVEDLTEKVKYLYEKPEILQRFSLACLEKARGFSIEKYTDELLDIYAMAGQKHRGRGKLLG</sequence>
<dbReference type="InterPro" id="IPR050194">
    <property type="entry name" value="Glycosyltransferase_grp1"/>
</dbReference>
<dbReference type="EMBL" id="MZGX01000007">
    <property type="protein sequence ID" value="OPX44822.1"/>
    <property type="molecule type" value="Genomic_DNA"/>
</dbReference>
<evidence type="ECO:0000259" key="1">
    <source>
        <dbReference type="Pfam" id="PF00534"/>
    </source>
</evidence>
<dbReference type="InterPro" id="IPR028098">
    <property type="entry name" value="Glyco_trans_4-like_N"/>
</dbReference>
<dbReference type="OrthoDB" id="9815550at2"/>
<organism evidence="3 4">
    <name type="scientific">Ruminiclostridium hungatei</name>
    <name type="common">Clostridium hungatei</name>
    <dbReference type="NCBI Taxonomy" id="48256"/>
    <lineage>
        <taxon>Bacteria</taxon>
        <taxon>Bacillati</taxon>
        <taxon>Bacillota</taxon>
        <taxon>Clostridia</taxon>
        <taxon>Eubacteriales</taxon>
        <taxon>Oscillospiraceae</taxon>
        <taxon>Ruminiclostridium</taxon>
    </lineage>
</organism>
<dbReference type="Proteomes" id="UP000191554">
    <property type="component" value="Unassembled WGS sequence"/>
</dbReference>
<dbReference type="PANTHER" id="PTHR45947">
    <property type="entry name" value="SULFOQUINOVOSYL TRANSFERASE SQD2"/>
    <property type="match status" value="1"/>
</dbReference>
<dbReference type="GO" id="GO:0004373">
    <property type="term" value="F:alpha-1,4-glucan glucosyltransferase (UDP-glucose donor) activity"/>
    <property type="evidence" value="ECO:0007669"/>
    <property type="project" value="UniProtKB-EC"/>
</dbReference>
<accession>A0A1V4SLR2</accession>
<keyword evidence="3" id="KW-0328">Glycosyltransferase</keyword>
<dbReference type="InterPro" id="IPR001296">
    <property type="entry name" value="Glyco_trans_1"/>
</dbReference>
<dbReference type="SUPFAM" id="SSF53756">
    <property type="entry name" value="UDP-Glycosyltransferase/glycogen phosphorylase"/>
    <property type="match status" value="1"/>
</dbReference>
<gene>
    <name evidence="3" type="ORF">CLHUN_13760</name>
</gene>
<dbReference type="RefSeq" id="WP_080063821.1">
    <property type="nucleotide sequence ID" value="NZ_MZGX01000007.1"/>
</dbReference>
<reference evidence="3 4" key="1">
    <citation type="submission" date="2017-03" db="EMBL/GenBank/DDBJ databases">
        <title>Genome sequence of Clostridium hungatei DSM 14427.</title>
        <authorList>
            <person name="Poehlein A."/>
            <person name="Daniel R."/>
        </authorList>
    </citation>
    <scope>NUCLEOTIDE SEQUENCE [LARGE SCALE GENOMIC DNA]</scope>
    <source>
        <strain evidence="3 4">DSM 14427</strain>
    </source>
</reference>
<dbReference type="Gene3D" id="3.40.50.2000">
    <property type="entry name" value="Glycogen Phosphorylase B"/>
    <property type="match status" value="2"/>
</dbReference>
<keyword evidence="4" id="KW-1185">Reference proteome</keyword>
<evidence type="ECO:0000313" key="3">
    <source>
        <dbReference type="EMBL" id="OPX44822.1"/>
    </source>
</evidence>
<dbReference type="Pfam" id="PF13439">
    <property type="entry name" value="Glyco_transf_4"/>
    <property type="match status" value="1"/>
</dbReference>
<proteinExistence type="predicted"/>
<dbReference type="STRING" id="48256.CLHUN_13760"/>
<protein>
    <submittedName>
        <fullName evidence="3">Glycogen synthase</fullName>
        <ecNumber evidence="3">2.4.1.11</ecNumber>
    </submittedName>
</protein>
<dbReference type="EC" id="2.4.1.11" evidence="3"/>